<dbReference type="RefSeq" id="XP_020158584.2">
    <property type="nucleotide sequence ID" value="XM_020302995.4"/>
</dbReference>
<dbReference type="Gramene" id="AET3Gv20783800.1">
    <property type="protein sequence ID" value="AET3Gv20783800.1"/>
    <property type="gene ID" value="AET3Gv20783800"/>
</dbReference>
<feature type="region of interest" description="Disordered" evidence="1">
    <location>
        <begin position="78"/>
        <end position="107"/>
    </location>
</feature>
<reference evidence="2" key="3">
    <citation type="journal article" date="2017" name="Nature">
        <title>Genome sequence of the progenitor of the wheat D genome Aegilops tauschii.</title>
        <authorList>
            <person name="Luo M.C."/>
            <person name="Gu Y.Q."/>
            <person name="Puiu D."/>
            <person name="Wang H."/>
            <person name="Twardziok S.O."/>
            <person name="Deal K.R."/>
            <person name="Huo N."/>
            <person name="Zhu T."/>
            <person name="Wang L."/>
            <person name="Wang Y."/>
            <person name="McGuire P.E."/>
            <person name="Liu S."/>
            <person name="Long H."/>
            <person name="Ramasamy R.K."/>
            <person name="Rodriguez J.C."/>
            <person name="Van S.L."/>
            <person name="Yuan L."/>
            <person name="Wang Z."/>
            <person name="Xia Z."/>
            <person name="Xiao L."/>
            <person name="Anderson O.D."/>
            <person name="Ouyang S."/>
            <person name="Liang Y."/>
            <person name="Zimin A.V."/>
            <person name="Pertea G."/>
            <person name="Qi P."/>
            <person name="Bennetzen J.L."/>
            <person name="Dai X."/>
            <person name="Dawson M.W."/>
            <person name="Muller H.G."/>
            <person name="Kugler K."/>
            <person name="Rivarola-Duarte L."/>
            <person name="Spannagl M."/>
            <person name="Mayer K.F.X."/>
            <person name="Lu F.H."/>
            <person name="Bevan M.W."/>
            <person name="Leroy P."/>
            <person name="Li P."/>
            <person name="You F.M."/>
            <person name="Sun Q."/>
            <person name="Liu Z."/>
            <person name="Lyons E."/>
            <person name="Wicker T."/>
            <person name="Salzberg S.L."/>
            <person name="Devos K.M."/>
            <person name="Dvorak J."/>
        </authorList>
    </citation>
    <scope>NUCLEOTIDE SEQUENCE [LARGE SCALE GENOMIC DNA]</scope>
    <source>
        <strain evidence="2">cv. AL8/78</strain>
    </source>
</reference>
<reference evidence="3" key="2">
    <citation type="journal article" date="2017" name="Nat. Plants">
        <title>The Aegilops tauschii genome reveals multiple impacts of transposons.</title>
        <authorList>
            <person name="Zhao G."/>
            <person name="Zou C."/>
            <person name="Li K."/>
            <person name="Wang K."/>
            <person name="Li T."/>
            <person name="Gao L."/>
            <person name="Zhang X."/>
            <person name="Wang H."/>
            <person name="Yang Z."/>
            <person name="Liu X."/>
            <person name="Jiang W."/>
            <person name="Mao L."/>
            <person name="Kong X."/>
            <person name="Jiao Y."/>
            <person name="Jia J."/>
        </authorList>
    </citation>
    <scope>NUCLEOTIDE SEQUENCE [LARGE SCALE GENOMIC DNA]</scope>
    <source>
        <strain evidence="3">cv. AL8/78</strain>
    </source>
</reference>
<proteinExistence type="predicted"/>
<feature type="compositionally biased region" description="Low complexity" evidence="1">
    <location>
        <begin position="120"/>
        <end position="133"/>
    </location>
</feature>
<keyword evidence="3" id="KW-1185">Reference proteome</keyword>
<name>A0A453FU90_AEGTS</name>
<feature type="region of interest" description="Disordered" evidence="1">
    <location>
        <begin position="114"/>
        <end position="133"/>
    </location>
</feature>
<evidence type="ECO:0000256" key="1">
    <source>
        <dbReference type="SAM" id="MobiDB-lite"/>
    </source>
</evidence>
<feature type="region of interest" description="Disordered" evidence="1">
    <location>
        <begin position="171"/>
        <end position="220"/>
    </location>
</feature>
<evidence type="ECO:0000313" key="3">
    <source>
        <dbReference type="Proteomes" id="UP000015105"/>
    </source>
</evidence>
<feature type="compositionally biased region" description="Low complexity" evidence="1">
    <location>
        <begin position="184"/>
        <end position="203"/>
    </location>
</feature>
<dbReference type="EnsemblPlants" id="AET3Gv20783800.1">
    <property type="protein sequence ID" value="AET3Gv20783800.1"/>
    <property type="gene ID" value="AET3Gv20783800"/>
</dbReference>
<dbReference type="Proteomes" id="UP000015105">
    <property type="component" value="Chromosome 3D"/>
</dbReference>
<protein>
    <submittedName>
        <fullName evidence="2">Uncharacterized protein</fullName>
    </submittedName>
</protein>
<dbReference type="STRING" id="200361.A0A453FU90"/>
<feature type="compositionally biased region" description="Basic residues" evidence="1">
    <location>
        <begin position="204"/>
        <end position="214"/>
    </location>
</feature>
<dbReference type="AlphaFoldDB" id="A0A453FU90"/>
<organism evidence="2 3">
    <name type="scientific">Aegilops tauschii subsp. strangulata</name>
    <name type="common">Goatgrass</name>
    <dbReference type="NCBI Taxonomy" id="200361"/>
    <lineage>
        <taxon>Eukaryota</taxon>
        <taxon>Viridiplantae</taxon>
        <taxon>Streptophyta</taxon>
        <taxon>Embryophyta</taxon>
        <taxon>Tracheophyta</taxon>
        <taxon>Spermatophyta</taxon>
        <taxon>Magnoliopsida</taxon>
        <taxon>Liliopsida</taxon>
        <taxon>Poales</taxon>
        <taxon>Poaceae</taxon>
        <taxon>BOP clade</taxon>
        <taxon>Pooideae</taxon>
        <taxon>Triticodae</taxon>
        <taxon>Triticeae</taxon>
        <taxon>Triticinae</taxon>
        <taxon>Aegilops</taxon>
    </lineage>
</organism>
<reference evidence="3" key="1">
    <citation type="journal article" date="2014" name="Science">
        <title>Ancient hybridizations among the ancestral genomes of bread wheat.</title>
        <authorList>
            <consortium name="International Wheat Genome Sequencing Consortium,"/>
            <person name="Marcussen T."/>
            <person name="Sandve S.R."/>
            <person name="Heier L."/>
            <person name="Spannagl M."/>
            <person name="Pfeifer M."/>
            <person name="Jakobsen K.S."/>
            <person name="Wulff B.B."/>
            <person name="Steuernagel B."/>
            <person name="Mayer K.F."/>
            <person name="Olsen O.A."/>
        </authorList>
    </citation>
    <scope>NUCLEOTIDE SEQUENCE [LARGE SCALE GENOMIC DNA]</scope>
    <source>
        <strain evidence="3">cv. AL8/78</strain>
    </source>
</reference>
<feature type="compositionally biased region" description="Low complexity" evidence="1">
    <location>
        <begin position="86"/>
        <end position="104"/>
    </location>
</feature>
<sequence length="220" mass="22212">MRPHLFPFTGKLSICHLPIYEAQFFLHFAASEVCPVLRTAVMQMNNKEPAADGKSPTTICSRLQRAFHARPVFGPLRRLTGQPHDGGAAATGVPGGAPATTHGGAPPPVVLPARAPAPSPAGKAPAPTATPAIVPAAPQKPAAAKGGGKPGQVLGSTPTVAATRSKVAEKAAGGIPVPVPPPAVMAGRPAADAKAGDKAQQTKGKIRVSSRVRKALASSK</sequence>
<reference evidence="2" key="5">
    <citation type="journal article" date="2021" name="G3 (Bethesda)">
        <title>Aegilops tauschii genome assembly Aet v5.0 features greater sequence contiguity and improved annotation.</title>
        <authorList>
            <person name="Wang L."/>
            <person name="Zhu T."/>
            <person name="Rodriguez J.C."/>
            <person name="Deal K.R."/>
            <person name="Dubcovsky J."/>
            <person name="McGuire P.E."/>
            <person name="Lux T."/>
            <person name="Spannagl M."/>
            <person name="Mayer K.F.X."/>
            <person name="Baldrich P."/>
            <person name="Meyers B.C."/>
            <person name="Huo N."/>
            <person name="Gu Y.Q."/>
            <person name="Zhou H."/>
            <person name="Devos K.M."/>
            <person name="Bennetzen J.L."/>
            <person name="Unver T."/>
            <person name="Budak H."/>
            <person name="Gulick P.J."/>
            <person name="Galiba G."/>
            <person name="Kalapos B."/>
            <person name="Nelson D.R."/>
            <person name="Li P."/>
            <person name="You F.M."/>
            <person name="Luo M.C."/>
            <person name="Dvorak J."/>
        </authorList>
    </citation>
    <scope>NUCLEOTIDE SEQUENCE [LARGE SCALE GENOMIC DNA]</scope>
    <source>
        <strain evidence="2">cv. AL8/78</strain>
    </source>
</reference>
<reference evidence="2" key="4">
    <citation type="submission" date="2019-03" db="UniProtKB">
        <authorList>
            <consortium name="EnsemblPlants"/>
        </authorList>
    </citation>
    <scope>IDENTIFICATION</scope>
</reference>
<accession>A0A453FU90</accession>
<dbReference type="GeneID" id="109743906"/>
<evidence type="ECO:0000313" key="2">
    <source>
        <dbReference type="EnsemblPlants" id="AET3Gv20783800.1"/>
    </source>
</evidence>